<dbReference type="WBParaSite" id="GPUH_0001389601-mRNA-1">
    <property type="protein sequence ID" value="GPUH_0001389601-mRNA-1"/>
    <property type="gene ID" value="GPUH_0001389601"/>
</dbReference>
<organism evidence="3">
    <name type="scientific">Gongylonema pulchrum</name>
    <dbReference type="NCBI Taxonomy" id="637853"/>
    <lineage>
        <taxon>Eukaryota</taxon>
        <taxon>Metazoa</taxon>
        <taxon>Ecdysozoa</taxon>
        <taxon>Nematoda</taxon>
        <taxon>Chromadorea</taxon>
        <taxon>Rhabditida</taxon>
        <taxon>Spirurina</taxon>
        <taxon>Spiruromorpha</taxon>
        <taxon>Spiruroidea</taxon>
        <taxon>Gongylonematidae</taxon>
        <taxon>Gongylonema</taxon>
    </lineage>
</organism>
<dbReference type="Proteomes" id="UP000271098">
    <property type="component" value="Unassembled WGS sequence"/>
</dbReference>
<dbReference type="AlphaFoldDB" id="A0A183DYU0"/>
<protein>
    <submittedName>
        <fullName evidence="3">Secreted protein</fullName>
    </submittedName>
</protein>
<reference evidence="1 2" key="2">
    <citation type="submission" date="2018-11" db="EMBL/GenBank/DDBJ databases">
        <authorList>
            <consortium name="Pathogen Informatics"/>
        </authorList>
    </citation>
    <scope>NUCLEOTIDE SEQUENCE [LARGE SCALE GENOMIC DNA]</scope>
</reference>
<dbReference type="OrthoDB" id="5872993at2759"/>
<sequence>MFSLQVRTVPVSVWVGGAASIRTADAALYQLIAFVCFIDSSTTLHLRQILSLSCLSLAQHVDDHSCVFASSCSRTLVVLNLFAMYNLAKPSSGWEAQRSAVSTKLEEPASSAFTNSSSNNRRRFLLGDDTAKFMPFIDDDDFMNGATSSLTNELIRSLFDRIFPLSPLERFKNTPLRHMSSGHIGGIPTGGVVRNIPIKVERVSDFGIRFCFTAFSPDKKKRQPY</sequence>
<evidence type="ECO:0000313" key="2">
    <source>
        <dbReference type="Proteomes" id="UP000271098"/>
    </source>
</evidence>
<gene>
    <name evidence="1" type="ORF">GPUH_LOCUS13881</name>
</gene>
<proteinExistence type="predicted"/>
<evidence type="ECO:0000313" key="3">
    <source>
        <dbReference type="WBParaSite" id="GPUH_0001389601-mRNA-1"/>
    </source>
</evidence>
<dbReference type="EMBL" id="UYRT01080672">
    <property type="protein sequence ID" value="VDN23169.1"/>
    <property type="molecule type" value="Genomic_DNA"/>
</dbReference>
<evidence type="ECO:0000313" key="1">
    <source>
        <dbReference type="EMBL" id="VDN23169.1"/>
    </source>
</evidence>
<name>A0A183DYU0_9BILA</name>
<reference evidence="3" key="1">
    <citation type="submission" date="2016-06" db="UniProtKB">
        <authorList>
            <consortium name="WormBaseParasite"/>
        </authorList>
    </citation>
    <scope>IDENTIFICATION</scope>
</reference>
<keyword evidence="2" id="KW-1185">Reference proteome</keyword>
<accession>A0A183DYU0</accession>